<sequence precursor="true">MKKTALLLIYSAVSAAVLAVPGTAVHHKKAESGVYVGSPGIAVLENGDYVAKCDNFGPKANPNTLVFRSENQGKTWQKISEAPCYWANIFLHSGSLYMMGTSRPHGDAVILRSDDGGESWTTPEDEKSGLILTGGKYHTAPVPIIYSHGRIWRGFEDAMGIGGWGDHFRAFMLSAPNGSDLLDASNWRVSNRIGADKDWLGGNFHGWLEGNAVAGPDNEIYNILRVDTDDRRLGRAAITECGWNGRKLTFNPESGFINMPGGGKKFTIRYDRETDSYWTISNAVLPANTHKSKNNERVRNAAALLKSENLRDWQMRCVLLYHKDDKKHGFQYIDWLIEDEDILAVSRTAFEDAYSGADNQHNANYLTFHRFEDFRELEMEDSADGARPGEYAWDGKDWQKWPNLPAPEKPAKPPRKTLKNITNIDVPSGEALWITTYVKVPADWQGRKVWIFAGKIDDVDDTYINGLKVGSIGRGQQAWDIRRVYSVPEGALLSAKWNKVSIRIANNEGAGGLEEIPSLYTIDQEIKLTGKWQCSDVDDTANAASHYYSDIKAEAEKYMQNIVAERVPADISY</sequence>
<feature type="signal peptide" evidence="1">
    <location>
        <begin position="1"/>
        <end position="19"/>
    </location>
</feature>
<dbReference type="SUPFAM" id="SSF49785">
    <property type="entry name" value="Galactose-binding domain-like"/>
    <property type="match status" value="1"/>
</dbReference>
<dbReference type="CDD" id="cd15482">
    <property type="entry name" value="Sialidase_non-viral"/>
    <property type="match status" value="1"/>
</dbReference>
<reference evidence="3" key="1">
    <citation type="submission" date="2017-02" db="EMBL/GenBank/DDBJ databases">
        <title>Comparative genomics and description of representatives of a novel lineage of planctomycetes thriving in anoxic sediments.</title>
        <authorList>
            <person name="Spring S."/>
            <person name="Bunk B."/>
            <person name="Sproer C."/>
            <person name="Klenk H.-P."/>
        </authorList>
    </citation>
    <scope>NUCLEOTIDE SEQUENCE [LARGE SCALE GENOMIC DNA]</scope>
    <source>
        <strain evidence="3">L21-RPul-D3</strain>
    </source>
</reference>
<gene>
    <name evidence="2" type="ORF">L21SP3_02218</name>
</gene>
<dbReference type="KEGG" id="pbu:L21SP3_02218"/>
<evidence type="ECO:0000256" key="1">
    <source>
        <dbReference type="SAM" id="SignalP"/>
    </source>
</evidence>
<keyword evidence="1" id="KW-0732">Signal</keyword>
<evidence type="ECO:0008006" key="4">
    <source>
        <dbReference type="Google" id="ProtNLM"/>
    </source>
</evidence>
<protein>
    <recommendedName>
        <fullName evidence="4">Neuraminidase (Sialidase)</fullName>
    </recommendedName>
</protein>
<keyword evidence="3" id="KW-1185">Reference proteome</keyword>
<organism evidence="2 3">
    <name type="scientific">Sedimentisphaera cyanobacteriorum</name>
    <dbReference type="NCBI Taxonomy" id="1940790"/>
    <lineage>
        <taxon>Bacteria</taxon>
        <taxon>Pseudomonadati</taxon>
        <taxon>Planctomycetota</taxon>
        <taxon>Phycisphaerae</taxon>
        <taxon>Sedimentisphaerales</taxon>
        <taxon>Sedimentisphaeraceae</taxon>
        <taxon>Sedimentisphaera</taxon>
    </lineage>
</organism>
<name>A0A1Q2HSX7_9BACT</name>
<dbReference type="InterPro" id="IPR008979">
    <property type="entry name" value="Galactose-bd-like_sf"/>
</dbReference>
<dbReference type="Gene3D" id="2.120.10.10">
    <property type="match status" value="1"/>
</dbReference>
<dbReference type="Gene3D" id="2.60.120.260">
    <property type="entry name" value="Galactose-binding domain-like"/>
    <property type="match status" value="1"/>
</dbReference>
<dbReference type="Proteomes" id="UP000188273">
    <property type="component" value="Chromosome"/>
</dbReference>
<evidence type="ECO:0000313" key="3">
    <source>
        <dbReference type="Proteomes" id="UP000188273"/>
    </source>
</evidence>
<feature type="chain" id="PRO_5012117177" description="Neuraminidase (Sialidase)" evidence="1">
    <location>
        <begin position="20"/>
        <end position="573"/>
    </location>
</feature>
<dbReference type="SUPFAM" id="SSF50939">
    <property type="entry name" value="Sialidases"/>
    <property type="match status" value="1"/>
</dbReference>
<dbReference type="RefSeq" id="WP_193791085.1">
    <property type="nucleotide sequence ID" value="NZ_CP019633.1"/>
</dbReference>
<proteinExistence type="predicted"/>
<accession>A0A1Q2HSX7</accession>
<dbReference type="AlphaFoldDB" id="A0A1Q2HSX7"/>
<dbReference type="InterPro" id="IPR036278">
    <property type="entry name" value="Sialidase_sf"/>
</dbReference>
<evidence type="ECO:0000313" key="2">
    <source>
        <dbReference type="EMBL" id="AQQ10386.1"/>
    </source>
</evidence>
<dbReference type="EMBL" id="CP019633">
    <property type="protein sequence ID" value="AQQ10386.1"/>
    <property type="molecule type" value="Genomic_DNA"/>
</dbReference>
<dbReference type="STRING" id="1940790.L21SP3_02218"/>